<dbReference type="EMBL" id="FN648652">
    <property type="protein sequence ID" value="CBJ26771.1"/>
    <property type="molecule type" value="Genomic_DNA"/>
</dbReference>
<dbReference type="eggNOG" id="ENOG502QR99">
    <property type="taxonomic scope" value="Eukaryota"/>
</dbReference>
<feature type="compositionally biased region" description="Acidic residues" evidence="11">
    <location>
        <begin position="116"/>
        <end position="134"/>
    </location>
</feature>
<keyword evidence="4" id="KW-0282">Flagellum</keyword>
<accession>D7G1G3</accession>
<evidence type="ECO:0000256" key="8">
    <source>
        <dbReference type="ARBA" id="ARBA00037822"/>
    </source>
</evidence>
<evidence type="ECO:0000256" key="6">
    <source>
        <dbReference type="ARBA" id="ARBA00023212"/>
    </source>
</evidence>
<evidence type="ECO:0000256" key="5">
    <source>
        <dbReference type="ARBA" id="ARBA00023069"/>
    </source>
</evidence>
<dbReference type="EMBL" id="FN649743">
    <property type="protein sequence ID" value="CBJ26771.1"/>
    <property type="molecule type" value="Genomic_DNA"/>
</dbReference>
<name>D7G1G3_ECTSI</name>
<dbReference type="GO" id="GO:0005930">
    <property type="term" value="C:axoneme"/>
    <property type="evidence" value="ECO:0007669"/>
    <property type="project" value="TreeGrafter"/>
</dbReference>
<reference evidence="12 13" key="1">
    <citation type="journal article" date="2010" name="Nature">
        <title>The Ectocarpus genome and the independent evolution of multicellularity in brown algae.</title>
        <authorList>
            <person name="Cock J.M."/>
            <person name="Sterck L."/>
            <person name="Rouze P."/>
            <person name="Scornet D."/>
            <person name="Allen A.E."/>
            <person name="Amoutzias G."/>
            <person name="Anthouard V."/>
            <person name="Artiguenave F."/>
            <person name="Aury J.M."/>
            <person name="Badger J.H."/>
            <person name="Beszteri B."/>
            <person name="Billiau K."/>
            <person name="Bonnet E."/>
            <person name="Bothwell J.H."/>
            <person name="Bowler C."/>
            <person name="Boyen C."/>
            <person name="Brownlee C."/>
            <person name="Carrano C.J."/>
            <person name="Charrier B."/>
            <person name="Cho G.Y."/>
            <person name="Coelho S.M."/>
            <person name="Collen J."/>
            <person name="Corre E."/>
            <person name="Da Silva C."/>
            <person name="Delage L."/>
            <person name="Delaroque N."/>
            <person name="Dittami S.M."/>
            <person name="Doulbeau S."/>
            <person name="Elias M."/>
            <person name="Farnham G."/>
            <person name="Gachon C.M."/>
            <person name="Gschloessl B."/>
            <person name="Heesch S."/>
            <person name="Jabbari K."/>
            <person name="Jubin C."/>
            <person name="Kawai H."/>
            <person name="Kimura K."/>
            <person name="Kloareg B."/>
            <person name="Kupper F.C."/>
            <person name="Lang D."/>
            <person name="Le Bail A."/>
            <person name="Leblanc C."/>
            <person name="Lerouge P."/>
            <person name="Lohr M."/>
            <person name="Lopez P.J."/>
            <person name="Martens C."/>
            <person name="Maumus F."/>
            <person name="Michel G."/>
            <person name="Miranda-Saavedra D."/>
            <person name="Morales J."/>
            <person name="Moreau H."/>
            <person name="Motomura T."/>
            <person name="Nagasato C."/>
            <person name="Napoli C.A."/>
            <person name="Nelson D.R."/>
            <person name="Nyvall-Collen P."/>
            <person name="Peters A.F."/>
            <person name="Pommier C."/>
            <person name="Potin P."/>
            <person name="Poulain J."/>
            <person name="Quesneville H."/>
            <person name="Read B."/>
            <person name="Rensing S.A."/>
            <person name="Ritter A."/>
            <person name="Rousvoal S."/>
            <person name="Samanta M."/>
            <person name="Samson G."/>
            <person name="Schroeder D.C."/>
            <person name="Segurens B."/>
            <person name="Strittmatter M."/>
            <person name="Tonon T."/>
            <person name="Tregear J.W."/>
            <person name="Valentin K."/>
            <person name="von Dassow P."/>
            <person name="Yamagishi T."/>
            <person name="Van de Peer Y."/>
            <person name="Wincker P."/>
        </authorList>
    </citation>
    <scope>NUCLEOTIDE SEQUENCE [LARGE SCALE GENOMIC DNA]</scope>
    <source>
        <strain evidence="13">Ec32 / CCAP1310/4</strain>
    </source>
</reference>
<sequence length="283" mass="31684">MVDISRHVDFLGPCGKTLSVSERSGLQVSMMQRKREERLEGKMVFWGKVEGNENDYLVCYALATPTLEEGDFPLKKFYFCVSSDTSLRLMPAVKPEYEVLAAAVTGRLRGDPSLPLDEEPEEEEPPAGEDEEEEPRPPERFLEMHRLAHIVKTIDRAVAVVPKGALLVEASRKIRPYRNFEGLSVEAAKDLRSYFHFRNPESIEAIAALTKKGLVRDADFLDPIAADKPPGCWTLSMNPSASCSVLRSLAWPGYFFFHEAETGDYGGAYFGDGLPNTDLQFML</sequence>
<protein>
    <recommendedName>
        <fullName evidence="10">Radial spoke head protein 9 homolog</fullName>
    </recommendedName>
</protein>
<dbReference type="STRING" id="2880.D7G1G3"/>
<evidence type="ECO:0000256" key="1">
    <source>
        <dbReference type="ARBA" id="ARBA00004611"/>
    </source>
</evidence>
<comment type="subcellular location">
    <subcellularLocation>
        <location evidence="8">Cell projection</location>
        <location evidence="8">Kinocilium</location>
    </subcellularLocation>
    <subcellularLocation>
        <location evidence="1">Cytoplasm</location>
        <location evidence="1">Cytoskeleton</location>
        <location evidence="1">Flagellum axoneme</location>
    </subcellularLocation>
</comment>
<evidence type="ECO:0000256" key="10">
    <source>
        <dbReference type="ARBA" id="ARBA00041080"/>
    </source>
</evidence>
<keyword evidence="13" id="KW-1185">Reference proteome</keyword>
<evidence type="ECO:0000313" key="12">
    <source>
        <dbReference type="EMBL" id="CBJ26771.1"/>
    </source>
</evidence>
<evidence type="ECO:0000256" key="9">
    <source>
        <dbReference type="ARBA" id="ARBA00038319"/>
    </source>
</evidence>
<dbReference type="InParanoid" id="D7G1G3"/>
<dbReference type="GO" id="GO:0060294">
    <property type="term" value="P:cilium movement involved in cell motility"/>
    <property type="evidence" value="ECO:0007669"/>
    <property type="project" value="TreeGrafter"/>
</dbReference>
<organism evidence="12 13">
    <name type="scientific">Ectocarpus siliculosus</name>
    <name type="common">Brown alga</name>
    <name type="synonym">Conferva siliculosa</name>
    <dbReference type="NCBI Taxonomy" id="2880"/>
    <lineage>
        <taxon>Eukaryota</taxon>
        <taxon>Sar</taxon>
        <taxon>Stramenopiles</taxon>
        <taxon>Ochrophyta</taxon>
        <taxon>PX clade</taxon>
        <taxon>Phaeophyceae</taxon>
        <taxon>Ectocarpales</taxon>
        <taxon>Ectocarpaceae</taxon>
        <taxon>Ectocarpus</taxon>
    </lineage>
</organism>
<dbReference type="PANTHER" id="PTHR22069">
    <property type="entry name" value="MITOCHONDRIAL RIBOSOMAL PROTEIN S18"/>
    <property type="match status" value="1"/>
</dbReference>
<dbReference type="GO" id="GO:0035082">
    <property type="term" value="P:axoneme assembly"/>
    <property type="evidence" value="ECO:0007669"/>
    <property type="project" value="InterPro"/>
</dbReference>
<keyword evidence="2" id="KW-0963">Cytoplasm</keyword>
<dbReference type="GO" id="GO:0044458">
    <property type="term" value="P:motile cilium assembly"/>
    <property type="evidence" value="ECO:0007669"/>
    <property type="project" value="TreeGrafter"/>
</dbReference>
<dbReference type="PANTHER" id="PTHR22069:SF0">
    <property type="entry name" value="RADIAL SPOKE HEAD PROTEIN 9 HOMOLOG"/>
    <property type="match status" value="1"/>
</dbReference>
<keyword evidence="5" id="KW-0969">Cilium</keyword>
<comment type="similarity">
    <text evidence="9">Belongs to the flagellar radial spoke RSP9 family.</text>
</comment>
<evidence type="ECO:0000256" key="2">
    <source>
        <dbReference type="ARBA" id="ARBA00022490"/>
    </source>
</evidence>
<dbReference type="AlphaFoldDB" id="D7G1G3"/>
<feature type="region of interest" description="Disordered" evidence="11">
    <location>
        <begin position="109"/>
        <end position="137"/>
    </location>
</feature>
<gene>
    <name evidence="12" type="ORF">Esi_0045_0029</name>
</gene>
<evidence type="ECO:0000256" key="11">
    <source>
        <dbReference type="SAM" id="MobiDB-lite"/>
    </source>
</evidence>
<dbReference type="OMA" id="TFYHVPN"/>
<evidence type="ECO:0000256" key="3">
    <source>
        <dbReference type="ARBA" id="ARBA00022794"/>
    </source>
</evidence>
<evidence type="ECO:0000256" key="7">
    <source>
        <dbReference type="ARBA" id="ARBA00023273"/>
    </source>
</evidence>
<dbReference type="InterPro" id="IPR055316">
    <property type="entry name" value="RSP9"/>
</dbReference>
<dbReference type="OrthoDB" id="10258956at2759"/>
<keyword evidence="7" id="KW-0966">Cell projection</keyword>
<keyword evidence="3" id="KW-0970">Cilium biogenesis/degradation</keyword>
<dbReference type="Proteomes" id="UP000002630">
    <property type="component" value="Linkage Group LG18"/>
</dbReference>
<evidence type="ECO:0000313" key="13">
    <source>
        <dbReference type="Proteomes" id="UP000002630"/>
    </source>
</evidence>
<proteinExistence type="inferred from homology"/>
<evidence type="ECO:0000256" key="4">
    <source>
        <dbReference type="ARBA" id="ARBA00022846"/>
    </source>
</evidence>
<keyword evidence="6" id="KW-0206">Cytoskeleton</keyword>